<reference evidence="4" key="1">
    <citation type="submission" date="2025-08" db="UniProtKB">
        <authorList>
            <consortium name="RefSeq"/>
        </authorList>
    </citation>
    <scope>IDENTIFICATION</scope>
    <source>
        <tissue evidence="4">Gonads</tissue>
    </source>
</reference>
<sequence length="272" mass="30728">MSENQGNEPPMQAGLSQGVVTALAIGCSVLFVLLVIIIILVIILRRMKNNKDETQSRTEKAQSKAAEEDDRGPLDVTDVAQFEPSKGKQLTQSGAELDPESIFVEDKEFNKISDKDTGEAETEKEVKRENGTDAVKANTKNDIDKKRESQTSSKNKPKKYKAPMPKVEVELNDESKGSSGNDVKYKDAEEYYANSKYAKFAEFKEAFREHRRSRHRSMEAENRPSKKERHGKRKRKSRRSETDAYDNAAFSGELKEMNPDEDLVFVSPDSEV</sequence>
<evidence type="ECO:0000256" key="2">
    <source>
        <dbReference type="SAM" id="Phobius"/>
    </source>
</evidence>
<feature type="compositionally biased region" description="Basic and acidic residues" evidence="1">
    <location>
        <begin position="104"/>
        <end position="131"/>
    </location>
</feature>
<organism evidence="3 4">
    <name type="scientific">Lingula anatina</name>
    <name type="common">Brachiopod</name>
    <name type="synonym">Lingula unguis</name>
    <dbReference type="NCBI Taxonomy" id="7574"/>
    <lineage>
        <taxon>Eukaryota</taxon>
        <taxon>Metazoa</taxon>
        <taxon>Spiralia</taxon>
        <taxon>Lophotrochozoa</taxon>
        <taxon>Brachiopoda</taxon>
        <taxon>Linguliformea</taxon>
        <taxon>Lingulata</taxon>
        <taxon>Lingulida</taxon>
        <taxon>Linguloidea</taxon>
        <taxon>Lingulidae</taxon>
        <taxon>Lingula</taxon>
    </lineage>
</organism>
<dbReference type="AlphaFoldDB" id="A0A1S3I221"/>
<dbReference type="RefSeq" id="XP_013392315.1">
    <property type="nucleotide sequence ID" value="XM_013536861.2"/>
</dbReference>
<dbReference type="Proteomes" id="UP000085678">
    <property type="component" value="Unplaced"/>
</dbReference>
<gene>
    <name evidence="4" type="primary">LOC106160308</name>
</gene>
<feature type="compositionally biased region" description="Basic and acidic residues" evidence="1">
    <location>
        <begin position="167"/>
        <end position="176"/>
    </location>
</feature>
<feature type="transmembrane region" description="Helical" evidence="2">
    <location>
        <begin position="20"/>
        <end position="44"/>
    </location>
</feature>
<feature type="compositionally biased region" description="Basic residues" evidence="1">
    <location>
        <begin position="226"/>
        <end position="238"/>
    </location>
</feature>
<feature type="region of interest" description="Disordered" evidence="1">
    <location>
        <begin position="208"/>
        <end position="272"/>
    </location>
</feature>
<dbReference type="InParanoid" id="A0A1S3I221"/>
<dbReference type="GeneID" id="106160308"/>
<evidence type="ECO:0000256" key="1">
    <source>
        <dbReference type="SAM" id="MobiDB-lite"/>
    </source>
</evidence>
<feature type="region of interest" description="Disordered" evidence="1">
    <location>
        <begin position="51"/>
        <end position="185"/>
    </location>
</feature>
<keyword evidence="3" id="KW-1185">Reference proteome</keyword>
<evidence type="ECO:0000313" key="4">
    <source>
        <dbReference type="RefSeq" id="XP_013392315.1"/>
    </source>
</evidence>
<accession>A0A1S3I221</accession>
<feature type="compositionally biased region" description="Basic and acidic residues" evidence="1">
    <location>
        <begin position="216"/>
        <end position="225"/>
    </location>
</feature>
<name>A0A1S3I221_LINAN</name>
<evidence type="ECO:0000313" key="3">
    <source>
        <dbReference type="Proteomes" id="UP000085678"/>
    </source>
</evidence>
<protein>
    <submittedName>
        <fullName evidence="4">Uncharacterized protein LOC106160308</fullName>
    </submittedName>
</protein>
<proteinExistence type="predicted"/>
<dbReference type="KEGG" id="lak:106160308"/>
<feature type="compositionally biased region" description="Basic and acidic residues" evidence="1">
    <location>
        <begin position="51"/>
        <end position="66"/>
    </location>
</feature>
<keyword evidence="2" id="KW-0812">Transmembrane</keyword>
<keyword evidence="2" id="KW-0472">Membrane</keyword>
<keyword evidence="2" id="KW-1133">Transmembrane helix</keyword>
<feature type="compositionally biased region" description="Basic and acidic residues" evidence="1">
    <location>
        <begin position="139"/>
        <end position="149"/>
    </location>
</feature>